<evidence type="ECO:0000259" key="2">
    <source>
        <dbReference type="Pfam" id="PF05433"/>
    </source>
</evidence>
<dbReference type="AlphaFoldDB" id="A0A7G8Q5F7"/>
<name>A0A7G8Q5F7_9GAMM</name>
<feature type="domain" description="Glycine zipper 2TM" evidence="2">
    <location>
        <begin position="55"/>
        <end position="95"/>
    </location>
</feature>
<evidence type="ECO:0000313" key="3">
    <source>
        <dbReference type="EMBL" id="QNK02015.1"/>
    </source>
</evidence>
<evidence type="ECO:0000256" key="1">
    <source>
        <dbReference type="SAM" id="SignalP"/>
    </source>
</evidence>
<dbReference type="RefSeq" id="WP_187057473.1">
    <property type="nucleotide sequence ID" value="NZ_CP060412.1"/>
</dbReference>
<sequence>MKIRRTLAAITAIALLGACANTPAGSSTGATEIRAGVIEQISNVQIQTNHHTGVGAVVGGAVGLGVGSLIGGGTGRDVAMVLGAVGGAVAGNEVQKHYDKPVAGQQIIVRLKNGVLVSVTQPASSALHTGERVYVEGNGENARVVASQ</sequence>
<reference evidence="3 4" key="1">
    <citation type="submission" date="2020-08" db="EMBL/GenBank/DDBJ databases">
        <title>Dyella sp. G9 isolated from forest soil.</title>
        <authorList>
            <person name="Fu J."/>
            <person name="Qiu L."/>
        </authorList>
    </citation>
    <scope>NUCLEOTIDE SEQUENCE [LARGE SCALE GENOMIC DNA]</scope>
    <source>
        <strain evidence="3 4">G9</strain>
    </source>
</reference>
<gene>
    <name evidence="3" type="ORF">H8F01_02285</name>
</gene>
<organism evidence="3 4">
    <name type="scientific">Dyella telluris</name>
    <dbReference type="NCBI Taxonomy" id="2763498"/>
    <lineage>
        <taxon>Bacteria</taxon>
        <taxon>Pseudomonadati</taxon>
        <taxon>Pseudomonadota</taxon>
        <taxon>Gammaproteobacteria</taxon>
        <taxon>Lysobacterales</taxon>
        <taxon>Rhodanobacteraceae</taxon>
        <taxon>Dyella</taxon>
    </lineage>
</organism>
<proteinExistence type="predicted"/>
<keyword evidence="4" id="KW-1185">Reference proteome</keyword>
<dbReference type="PROSITE" id="PS51257">
    <property type="entry name" value="PROKAR_LIPOPROTEIN"/>
    <property type="match status" value="1"/>
</dbReference>
<feature type="chain" id="PRO_5029018487" evidence="1">
    <location>
        <begin position="25"/>
        <end position="148"/>
    </location>
</feature>
<dbReference type="InterPro" id="IPR008816">
    <property type="entry name" value="Gly_zipper_2TM_dom"/>
</dbReference>
<dbReference type="Pfam" id="PF05433">
    <property type="entry name" value="Rick_17kDa_Anti"/>
    <property type="match status" value="1"/>
</dbReference>
<dbReference type="EMBL" id="CP060412">
    <property type="protein sequence ID" value="QNK02015.1"/>
    <property type="molecule type" value="Genomic_DNA"/>
</dbReference>
<feature type="signal peptide" evidence="1">
    <location>
        <begin position="1"/>
        <end position="24"/>
    </location>
</feature>
<accession>A0A7G8Q5F7</accession>
<dbReference type="Proteomes" id="UP000515873">
    <property type="component" value="Chromosome"/>
</dbReference>
<dbReference type="KEGG" id="dtl:H8F01_02285"/>
<protein>
    <submittedName>
        <fullName evidence="3">Glycine zipper 2TM domain-containing protein</fullName>
    </submittedName>
</protein>
<evidence type="ECO:0000313" key="4">
    <source>
        <dbReference type="Proteomes" id="UP000515873"/>
    </source>
</evidence>
<dbReference type="GO" id="GO:0019867">
    <property type="term" value="C:outer membrane"/>
    <property type="evidence" value="ECO:0007669"/>
    <property type="project" value="InterPro"/>
</dbReference>
<keyword evidence="1" id="KW-0732">Signal</keyword>